<dbReference type="GO" id="GO:0099158">
    <property type="term" value="P:regulation of recycling endosome localization within postsynapse"/>
    <property type="evidence" value="ECO:0007669"/>
    <property type="project" value="TreeGrafter"/>
</dbReference>
<dbReference type="AlphaFoldDB" id="A0A8S3QLS7"/>
<feature type="region of interest" description="Disordered" evidence="2">
    <location>
        <begin position="167"/>
        <end position="197"/>
    </location>
</feature>
<feature type="coiled-coil region" evidence="1">
    <location>
        <begin position="427"/>
        <end position="517"/>
    </location>
</feature>
<reference evidence="3" key="1">
    <citation type="submission" date="2021-03" db="EMBL/GenBank/DDBJ databases">
        <authorList>
            <person name="Bekaert M."/>
        </authorList>
    </citation>
    <scope>NUCLEOTIDE SEQUENCE</scope>
</reference>
<evidence type="ECO:0000313" key="3">
    <source>
        <dbReference type="EMBL" id="CAG2197612.1"/>
    </source>
</evidence>
<comment type="caution">
    <text evidence="3">The sequence shown here is derived from an EMBL/GenBank/DDBJ whole genome shotgun (WGS) entry which is preliminary data.</text>
</comment>
<feature type="compositionally biased region" description="Basic and acidic residues" evidence="2">
    <location>
        <begin position="812"/>
        <end position="821"/>
    </location>
</feature>
<feature type="coiled-coil region" evidence="1">
    <location>
        <begin position="548"/>
        <end position="614"/>
    </location>
</feature>
<accession>A0A8S3QLS7</accession>
<feature type="region of interest" description="Disordered" evidence="2">
    <location>
        <begin position="660"/>
        <end position="680"/>
    </location>
</feature>
<dbReference type="Proteomes" id="UP000683360">
    <property type="component" value="Unassembled WGS sequence"/>
</dbReference>
<dbReference type="InterPro" id="IPR026204">
    <property type="entry name" value="GRIPAP1"/>
</dbReference>
<evidence type="ECO:0000256" key="1">
    <source>
        <dbReference type="SAM" id="Coils"/>
    </source>
</evidence>
<dbReference type="OrthoDB" id="6269447at2759"/>
<dbReference type="PANTHER" id="PTHR18978:SF1">
    <property type="entry name" value="GRIP1-ASSOCIATED PROTEIN 1"/>
    <property type="match status" value="1"/>
</dbReference>
<evidence type="ECO:0000256" key="2">
    <source>
        <dbReference type="SAM" id="MobiDB-lite"/>
    </source>
</evidence>
<dbReference type="GO" id="GO:0098998">
    <property type="term" value="C:extrinsic component of postsynaptic early endosome membrane"/>
    <property type="evidence" value="ECO:0007669"/>
    <property type="project" value="TreeGrafter"/>
</dbReference>
<sequence length="864" mass="100466">MSSSLSEDEFHRMQLQLIDLRTTNYELDGKCKKLERETIALNEKNENIDRQLQNANKAIQKSKKAKEVEVLLQESDNLQRKLLSQEDDFRLQNQTLMQELTALVATNEVLEKELKEVQSARDTVVNTQNTDNTELEDEIRRLQAQNTVLQKNLTACQDKFEKLHDQLNKTESSTTGANETIESGQLEEENGTEPSPRALKVEDEVQVSSEEHGHEINVLKLQLDTLLEEKRMLREKLTTIENENKVKVDHLQEELDKTSEKLKKKQESFIHLQEEKENLFKETNQKLEESQSSRDRDKIYYTDQINKLQQESLEERNESSDQNVKHLQSKLQTLQQQIDASDIVNSQKVKECSTKYEQQLEELRNQNLKLLLEKGDLVTQLQAIKNANQETLDQLYALQQEREGHIQQWQEVNKVAEKRKSMLDELANKYQRDSASHQEKLRLMEEEQEAEVRNLQTKLNTEHKRVTELEKMKSQFEEIKIQVSSLEEAKGWLERRLKETEDQFNLYKEEREVEMTEILLKHDKEINTLEEKYLMEKESAAVDHSSKIEEYVEKEKTLQTELDDEKEKVEKLKQELKDGVDEKKIHEKKGLKTLKDLKRQLHAERKRGEKLQDKLQEVLTDTKHNKSVEELLSSVDRNDSLIEDRSSVSSWNTGYSQANTSIVSSPQSPEKSDHFPSTSNDVHVEEHNELLNRLGNLQQAKWNLEEKVSHLETSNSAMAEDLIQKTKIIEHYVRDTGTKNDAKNHPPQDDKLTLKKVLDLVNKNDEQNLKDMNKKLQRMLEETLTKNMCLEQNLEAMSLEVVRLSKVQPADAHNEKLKEDTGASAANKVNTESNTSVNHSNSDISDEKNKLSEATNKHVTSKES</sequence>
<dbReference type="GO" id="GO:0098837">
    <property type="term" value="C:postsynaptic recycling endosome"/>
    <property type="evidence" value="ECO:0007669"/>
    <property type="project" value="TreeGrafter"/>
</dbReference>
<dbReference type="GO" id="GO:0098887">
    <property type="term" value="P:neurotransmitter receptor transport, endosome to postsynaptic membrane"/>
    <property type="evidence" value="ECO:0007669"/>
    <property type="project" value="TreeGrafter"/>
</dbReference>
<name>A0A8S3QLS7_MYTED</name>
<keyword evidence="1" id="KW-0175">Coiled coil</keyword>
<dbReference type="GO" id="GO:0099152">
    <property type="term" value="P:regulation of neurotransmitter receptor transport, endosome to postsynaptic membrane"/>
    <property type="evidence" value="ECO:0007669"/>
    <property type="project" value="TreeGrafter"/>
</dbReference>
<proteinExistence type="predicted"/>
<feature type="coiled-coil region" evidence="1">
    <location>
        <begin position="762"/>
        <end position="800"/>
    </location>
</feature>
<feature type="coiled-coil region" evidence="1">
    <location>
        <begin position="31"/>
        <end position="159"/>
    </location>
</feature>
<keyword evidence="4" id="KW-1185">Reference proteome</keyword>
<gene>
    <name evidence="3" type="ORF">MEDL_12343</name>
</gene>
<dbReference type="GO" id="GO:1905244">
    <property type="term" value="P:regulation of modification of synaptic structure"/>
    <property type="evidence" value="ECO:0007669"/>
    <property type="project" value="TreeGrafter"/>
</dbReference>
<protein>
    <recommendedName>
        <fullName evidence="5">GRIP1-associated protein 1</fullName>
    </recommendedName>
</protein>
<feature type="compositionally biased region" description="Polar residues" evidence="2">
    <location>
        <begin position="169"/>
        <end position="183"/>
    </location>
</feature>
<feature type="compositionally biased region" description="Polar residues" evidence="2">
    <location>
        <begin position="827"/>
        <end position="843"/>
    </location>
</feature>
<evidence type="ECO:0008006" key="5">
    <source>
        <dbReference type="Google" id="ProtNLM"/>
    </source>
</evidence>
<organism evidence="3 4">
    <name type="scientific">Mytilus edulis</name>
    <name type="common">Blue mussel</name>
    <dbReference type="NCBI Taxonomy" id="6550"/>
    <lineage>
        <taxon>Eukaryota</taxon>
        <taxon>Metazoa</taxon>
        <taxon>Spiralia</taxon>
        <taxon>Lophotrochozoa</taxon>
        <taxon>Mollusca</taxon>
        <taxon>Bivalvia</taxon>
        <taxon>Autobranchia</taxon>
        <taxon>Pteriomorphia</taxon>
        <taxon>Mytilida</taxon>
        <taxon>Mytiloidea</taxon>
        <taxon>Mytilidae</taxon>
        <taxon>Mytilinae</taxon>
        <taxon>Mytilus</taxon>
    </lineage>
</organism>
<feature type="region of interest" description="Disordered" evidence="2">
    <location>
        <begin position="812"/>
        <end position="864"/>
    </location>
</feature>
<dbReference type="GO" id="GO:0098978">
    <property type="term" value="C:glutamatergic synapse"/>
    <property type="evidence" value="ECO:0007669"/>
    <property type="project" value="TreeGrafter"/>
</dbReference>
<evidence type="ECO:0000313" key="4">
    <source>
        <dbReference type="Proteomes" id="UP000683360"/>
    </source>
</evidence>
<dbReference type="PANTHER" id="PTHR18978">
    <property type="entry name" value="GRIP-1 ASSOCIATED PROTEIN 1"/>
    <property type="match status" value="1"/>
</dbReference>
<dbReference type="EMBL" id="CAJPWZ010000650">
    <property type="protein sequence ID" value="CAG2197612.1"/>
    <property type="molecule type" value="Genomic_DNA"/>
</dbReference>
<feature type="coiled-coil region" evidence="1">
    <location>
        <begin position="216"/>
        <end position="401"/>
    </location>
</feature>